<dbReference type="SUPFAM" id="SSF55729">
    <property type="entry name" value="Acyl-CoA N-acyltransferases (Nat)"/>
    <property type="match status" value="1"/>
</dbReference>
<dbReference type="RefSeq" id="WP_307276364.1">
    <property type="nucleotide sequence ID" value="NZ_JAUSVX010000008.1"/>
</dbReference>
<proteinExistence type="predicted"/>
<organism evidence="4 5">
    <name type="scientific">Labrys wisconsinensis</name>
    <dbReference type="NCBI Taxonomy" id="425677"/>
    <lineage>
        <taxon>Bacteria</taxon>
        <taxon>Pseudomonadati</taxon>
        <taxon>Pseudomonadota</taxon>
        <taxon>Alphaproteobacteria</taxon>
        <taxon>Hyphomicrobiales</taxon>
        <taxon>Xanthobacteraceae</taxon>
        <taxon>Labrys</taxon>
    </lineage>
</organism>
<evidence type="ECO:0000256" key="2">
    <source>
        <dbReference type="ARBA" id="ARBA00023315"/>
    </source>
</evidence>
<dbReference type="InterPro" id="IPR000182">
    <property type="entry name" value="GNAT_dom"/>
</dbReference>
<gene>
    <name evidence="4" type="ORF">QO011_004395</name>
</gene>
<reference evidence="4 5" key="1">
    <citation type="submission" date="2023-07" db="EMBL/GenBank/DDBJ databases">
        <title>Genomic Encyclopedia of Type Strains, Phase IV (KMG-IV): sequencing the most valuable type-strain genomes for metagenomic binning, comparative biology and taxonomic classification.</title>
        <authorList>
            <person name="Goeker M."/>
        </authorList>
    </citation>
    <scope>NUCLEOTIDE SEQUENCE [LARGE SCALE GENOMIC DNA]</scope>
    <source>
        <strain evidence="4 5">DSM 19619</strain>
    </source>
</reference>
<evidence type="ECO:0000259" key="3">
    <source>
        <dbReference type="PROSITE" id="PS51186"/>
    </source>
</evidence>
<keyword evidence="2" id="KW-0012">Acyltransferase</keyword>
<evidence type="ECO:0000256" key="1">
    <source>
        <dbReference type="ARBA" id="ARBA00022679"/>
    </source>
</evidence>
<dbReference type="Proteomes" id="UP001242480">
    <property type="component" value="Unassembled WGS sequence"/>
</dbReference>
<comment type="caution">
    <text evidence="4">The sequence shown here is derived from an EMBL/GenBank/DDBJ whole genome shotgun (WGS) entry which is preliminary data.</text>
</comment>
<dbReference type="PANTHER" id="PTHR10545:SF29">
    <property type="entry name" value="GH14572P-RELATED"/>
    <property type="match status" value="1"/>
</dbReference>
<evidence type="ECO:0000313" key="5">
    <source>
        <dbReference type="Proteomes" id="UP001242480"/>
    </source>
</evidence>
<dbReference type="PROSITE" id="PS51186">
    <property type="entry name" value="GNAT"/>
    <property type="match status" value="1"/>
</dbReference>
<name>A0ABU0JAS6_9HYPH</name>
<dbReference type="InterPro" id="IPR016181">
    <property type="entry name" value="Acyl_CoA_acyltransferase"/>
</dbReference>
<dbReference type="EMBL" id="JAUSVX010000008">
    <property type="protein sequence ID" value="MDQ0471372.1"/>
    <property type="molecule type" value="Genomic_DNA"/>
</dbReference>
<dbReference type="CDD" id="cd04301">
    <property type="entry name" value="NAT_SF"/>
    <property type="match status" value="1"/>
</dbReference>
<dbReference type="Gene3D" id="3.40.630.30">
    <property type="match status" value="1"/>
</dbReference>
<dbReference type="PANTHER" id="PTHR10545">
    <property type="entry name" value="DIAMINE N-ACETYLTRANSFERASE"/>
    <property type="match status" value="1"/>
</dbReference>
<protein>
    <submittedName>
        <fullName evidence="4">GNAT superfamily N-acetyltransferase</fullName>
    </submittedName>
</protein>
<keyword evidence="1" id="KW-0808">Transferase</keyword>
<accession>A0ABU0JAS6</accession>
<dbReference type="Pfam" id="PF00583">
    <property type="entry name" value="Acetyltransf_1"/>
    <property type="match status" value="1"/>
</dbReference>
<sequence length="158" mass="17134">MAVIRAFAPDDRDGLADLMLELQRHYRVPEPPREELLGHLRALPPGVEILVAAQDRDIVGFAALATLFPGAGLRPQLFLKELFVAARARKAGVGRRLVATAARIALERGCRRIDWTTERTNAPARALYESLGAGVVAEKLVYRLEGAALSQLAADAAD</sequence>
<feature type="domain" description="N-acetyltransferase" evidence="3">
    <location>
        <begin position="2"/>
        <end position="155"/>
    </location>
</feature>
<keyword evidence="5" id="KW-1185">Reference proteome</keyword>
<evidence type="ECO:0000313" key="4">
    <source>
        <dbReference type="EMBL" id="MDQ0471372.1"/>
    </source>
</evidence>
<dbReference type="InterPro" id="IPR051016">
    <property type="entry name" value="Diverse_Substrate_AcTransf"/>
</dbReference>